<proteinExistence type="predicted"/>
<evidence type="ECO:0000259" key="1">
    <source>
        <dbReference type="PROSITE" id="PS50011"/>
    </source>
</evidence>
<dbReference type="InterPro" id="IPR011009">
    <property type="entry name" value="Kinase-like_dom_sf"/>
</dbReference>
<dbReference type="PANTHER" id="PTHR44167">
    <property type="entry name" value="OVARIAN-SPECIFIC SERINE/THREONINE-PROTEIN KINASE LOK-RELATED"/>
    <property type="match status" value="1"/>
</dbReference>
<gene>
    <name evidence="2" type="ORF">LCPAC403_03860</name>
</gene>
<keyword evidence="2" id="KW-0808">Transferase</keyword>
<evidence type="ECO:0000313" key="2">
    <source>
        <dbReference type="EMBL" id="QBK93252.1"/>
    </source>
</evidence>
<dbReference type="PANTHER" id="PTHR44167:SF24">
    <property type="entry name" value="SERINE_THREONINE-PROTEIN KINASE CHK2"/>
    <property type="match status" value="1"/>
</dbReference>
<dbReference type="InterPro" id="IPR000719">
    <property type="entry name" value="Prot_kinase_dom"/>
</dbReference>
<dbReference type="PROSITE" id="PS50011">
    <property type="entry name" value="PROTEIN_KINASE_DOM"/>
    <property type="match status" value="1"/>
</dbReference>
<protein>
    <submittedName>
        <fullName evidence="2">Putative serine/threonine protein kinase</fullName>
    </submittedName>
</protein>
<dbReference type="SUPFAM" id="SSF56112">
    <property type="entry name" value="Protein kinase-like (PK-like)"/>
    <property type="match status" value="1"/>
</dbReference>
<keyword evidence="2" id="KW-0723">Serine/threonine-protein kinase</keyword>
<dbReference type="GO" id="GO:0004674">
    <property type="term" value="F:protein serine/threonine kinase activity"/>
    <property type="evidence" value="ECO:0007669"/>
    <property type="project" value="UniProtKB-KW"/>
</dbReference>
<name>A0A481ZD63_9VIRU</name>
<organism evidence="2">
    <name type="scientific">Pithovirus LCPAC403</name>
    <dbReference type="NCBI Taxonomy" id="2506596"/>
    <lineage>
        <taxon>Viruses</taxon>
        <taxon>Pithoviruses</taxon>
    </lineage>
</organism>
<dbReference type="Pfam" id="PF00069">
    <property type="entry name" value="Pkinase"/>
    <property type="match status" value="1"/>
</dbReference>
<dbReference type="SMART" id="SM00220">
    <property type="entry name" value="S_TKc"/>
    <property type="match status" value="1"/>
</dbReference>
<sequence length="364" mass="42743">MLSDVAVFDIEYNNSTFIKGKYSKVYIKDDYAIKTPANIRELDILVKLRNYPFIVRVLGINRYSFISDQLEIVMEKADMDGTDFVRSHTLRERKRIILHLVMGVEFIHSKGIVHGDIKPNNLLWFKEIETMKISDFGSAAIDGIEAGLYTTRYRAPKIKSDIRRESTNGSRREERKIDDQRQDIWSTGATIFELITGECFTHKWYSRINRLFNKISARREFESDYMGKFHPLCDLLSEMLQKNPSERITASEALRHPFFTPYKVMINRIRRMYSCCTDTVERQLVFDDDRRSKALKYLKGLNYTNRILTQSIIIYDRCRENGLNDDRLISQCVKISLSYFDADISVKLERAILEILSFNMYTNT</sequence>
<accession>A0A481ZD63</accession>
<reference evidence="2" key="1">
    <citation type="journal article" date="2019" name="MBio">
        <title>Virus Genomes from Deep Sea Sediments Expand the Ocean Megavirome and Support Independent Origins of Viral Gigantism.</title>
        <authorList>
            <person name="Backstrom D."/>
            <person name="Yutin N."/>
            <person name="Jorgensen S.L."/>
            <person name="Dharamshi J."/>
            <person name="Homa F."/>
            <person name="Zaremba-Niedwiedzka K."/>
            <person name="Spang A."/>
            <person name="Wolf Y.I."/>
            <person name="Koonin E.V."/>
            <person name="Ettema T.J."/>
        </authorList>
    </citation>
    <scope>NUCLEOTIDE SEQUENCE</scope>
</reference>
<dbReference type="Gene3D" id="1.10.510.10">
    <property type="entry name" value="Transferase(Phosphotransferase) domain 1"/>
    <property type="match status" value="1"/>
</dbReference>
<feature type="domain" description="Protein kinase" evidence="1">
    <location>
        <begin position="1"/>
        <end position="259"/>
    </location>
</feature>
<dbReference type="EMBL" id="MK500592">
    <property type="protein sequence ID" value="QBK93252.1"/>
    <property type="molecule type" value="Genomic_DNA"/>
</dbReference>
<keyword evidence="2" id="KW-0418">Kinase</keyword>
<dbReference type="GO" id="GO:0005524">
    <property type="term" value="F:ATP binding"/>
    <property type="evidence" value="ECO:0007669"/>
    <property type="project" value="InterPro"/>
</dbReference>